<reference evidence="2 3" key="1">
    <citation type="submission" date="2019-03" db="EMBL/GenBank/DDBJ databases">
        <title>Genomic Encyclopedia of Archaeal and Bacterial Type Strains, Phase II (KMG-II): from individual species to whole genera.</title>
        <authorList>
            <person name="Goeker M."/>
        </authorList>
    </citation>
    <scope>NUCLEOTIDE SEQUENCE [LARGE SCALE GENOMIC DNA]</scope>
    <source>
        <strain evidence="2 3">ATCC 25309</strain>
    </source>
</reference>
<dbReference type="Proteomes" id="UP000295662">
    <property type="component" value="Unassembled WGS sequence"/>
</dbReference>
<evidence type="ECO:0000313" key="3">
    <source>
        <dbReference type="Proteomes" id="UP000295662"/>
    </source>
</evidence>
<dbReference type="InterPro" id="IPR013424">
    <property type="entry name" value="Ice-binding_C"/>
</dbReference>
<dbReference type="NCBIfam" id="TIGR02601">
    <property type="entry name" value="autotrns_rpt"/>
    <property type="match status" value="4"/>
</dbReference>
<organism evidence="2 3">
    <name type="scientific">Prosthecobacter fusiformis</name>
    <dbReference type="NCBI Taxonomy" id="48464"/>
    <lineage>
        <taxon>Bacteria</taxon>
        <taxon>Pseudomonadati</taxon>
        <taxon>Verrucomicrobiota</taxon>
        <taxon>Verrucomicrobiia</taxon>
        <taxon>Verrucomicrobiales</taxon>
        <taxon>Verrucomicrobiaceae</taxon>
        <taxon>Prosthecobacter</taxon>
    </lineage>
</organism>
<sequence length="1738" mass="173680">MCYSSSIANRVKGISSLVTILAGACLLNIHAAEFYWDADPALDGNQNGSGEWSSTALPLHWTPAAATTGSVNGAWVNAVDSIARVGAATGYTNAGEGGILTLGETITLNQLIMGSQAGAYTIAPGTGGYALNFGGTAPVIRNDSAEALTIQSGIQAAGGLIKQGEGRLVLSAASGESSGTGIFAIQEGTVQLATANTLPTGMSVVLGAQTMAGHLEVDQDQSVAGLAFQSRAAAAVNTVTIAEGATLTISGSLVTGIIDGTSNGDTTQASIAGDGSLVVNGGKIIVSSGARPSGSSTDTSILDMSGLNSFTANVVSFEIGRPTNAAGTYQGTGRSQGTVYLAENNSITTTSLVIGARAGTGTANNFLYLGQNNEINVDTIVLANGRFNGTLQFAAGLVDPTLTLRGTAGGDSRVALIAVGDSRNTTQFASSGGSSTPLGTINLTGGTVDLRIDTIHIGIGGTNSGGDNPNFGRGQGSFSFDGAESKVDINILNIGLSPNVSNSHPDDVDPYLSSVGNFEMGGGELTVNTQFAIARSEDGSTGRQQITQGTFTITGGSMLVGKTGAPVNIVMGDHTTTGTGMSTAVLNLNGGSASIVGNIVRGAGPTEGTVNLNGTDLNMNGGIIGTTALPMTLNLLSGSLSNVSEINGGGAVTKTGTGTLVLAGTNTFTGATTVSAGRLVVTSASALQSSSMVTVGSAGTFDFLPGDGGSYTFAATSGIALDLQSGATLGMELGSTTGSLILNPGASVNTESGALININLYSLTGQPIPSSSLLINSPTGGLTDNGATYSLGAVYNATNFTVSLTASDNQLIATTTNVAGLTAAYWMGGFAADNDAWAASNGSTQSNWVTNNDGTGTTALVPGATTDVFFSASGATLPATTTLGADMNIKSLTVTTASPLTLESTDNSLTIHGDAAITVAADAGAVNLNAPITLLGSAPVISVGNTGGLTLAGELSGSNGLTKTGIGTLTLGAAANPFSGRISILGGTLAISSEAALGVTQSSLVANYLTLNGGTLRALASLTLADTKRGITLASSGGTFEVDSGMTLKIDSIITGGAPLNKTGMGTLELTAANTYSGITTIYGGTLALTGANNRLPATARISFADRRDDPEGDSTLDLGGNSQTLASLQFTTDKPALTPTVPSTIPFDVYITNGSLTVNNSSSAMNFTTRSQVQPLTVDMSGLTSYTHNGGTQQFSVGMTGGSHTANGTTVVATVTLAQTNNITGGTLYLGEDTGSSGGGFSRLYLGQTNTLNFNTINLGKDRSSALLTFADDLLNPTVIIRGNDGTSAVSEWTMGRLNNFNATPWYTTADFSNGTLDALVTTLEVGSVINRFGNLTAQFIMGTGTLTVTNLNIGYAEGTRSDTPGQRVANSTFTLAGPGTVNVTNLTLARNISVTGTSAANGTLLITDGTVNVGEGGISMASSTNAGHTASGTLDLQGGTLSVEGDIFKPAAGAGTATATVILNGATLDMNGNNIGSAARPLDVITLQKGTLQNVAEINGGAAITKSGSADDILRLAGTNTYTGTTTVSGGSLLVNGTHSGGGAYTVQSGATLGGSGSITPASGAGITIAAGATLSVGDGTLTGQTLQLALAPSGQLSFTDNTSVLTLDLLSDPGSGGTDHSGNPATADLLTVTGTINLNGARLVIADPNGLAASFSNDDTWKIFDWSGITNDGLGEDTNVFTIDPLLDLPALSGGRFWDLSDLYIGGTISVIPEPSRAMLIALGIFGCVLRRRRK</sequence>
<dbReference type="InterPro" id="IPR013425">
    <property type="entry name" value="Autotrns_rpt"/>
</dbReference>
<dbReference type="NCBIfam" id="TIGR02595">
    <property type="entry name" value="PEP_CTERM"/>
    <property type="match status" value="1"/>
</dbReference>
<dbReference type="SUPFAM" id="SSF51126">
    <property type="entry name" value="Pectin lyase-like"/>
    <property type="match status" value="2"/>
</dbReference>
<accession>A0A4R7SP22</accession>
<comment type="caution">
    <text evidence="2">The sequence shown here is derived from an EMBL/GenBank/DDBJ whole genome shotgun (WGS) entry which is preliminary data.</text>
</comment>
<dbReference type="InterPro" id="IPR011050">
    <property type="entry name" value="Pectin_lyase_fold/virulence"/>
</dbReference>
<evidence type="ECO:0000256" key="1">
    <source>
        <dbReference type="ARBA" id="ARBA00022729"/>
    </source>
</evidence>
<protein>
    <submittedName>
        <fullName evidence="2">Putative secreted protein with PEP-CTERM sorting signal</fullName>
    </submittedName>
</protein>
<evidence type="ECO:0000313" key="2">
    <source>
        <dbReference type="EMBL" id="TDU80952.1"/>
    </source>
</evidence>
<dbReference type="Pfam" id="PF12951">
    <property type="entry name" value="PATR"/>
    <property type="match status" value="5"/>
</dbReference>
<proteinExistence type="predicted"/>
<keyword evidence="1" id="KW-0732">Signal</keyword>
<keyword evidence="3" id="KW-1185">Reference proteome</keyword>
<dbReference type="EMBL" id="SOCA01000001">
    <property type="protein sequence ID" value="TDU80952.1"/>
    <property type="molecule type" value="Genomic_DNA"/>
</dbReference>
<gene>
    <name evidence="2" type="ORF">EI77_00254</name>
</gene>
<name>A0A4R7SP22_9BACT</name>
<dbReference type="RefSeq" id="WP_166646953.1">
    <property type="nucleotide sequence ID" value="NZ_SOCA01000001.1"/>
</dbReference>